<name>A0A3N1ZW20_9ACTN</name>
<evidence type="ECO:0000256" key="2">
    <source>
        <dbReference type="ARBA" id="ARBA00022448"/>
    </source>
</evidence>
<dbReference type="NCBIfam" id="NF037982">
    <property type="entry name" value="Nramp_1"/>
    <property type="match status" value="1"/>
</dbReference>
<evidence type="ECO:0000256" key="4">
    <source>
        <dbReference type="ARBA" id="ARBA00022989"/>
    </source>
</evidence>
<evidence type="ECO:0000256" key="1">
    <source>
        <dbReference type="ARBA" id="ARBA00004141"/>
    </source>
</evidence>
<dbReference type="PANTHER" id="PTHR11706:SF33">
    <property type="entry name" value="NATURAL RESISTANCE-ASSOCIATED MACROPHAGE PROTEIN 2"/>
    <property type="match status" value="1"/>
</dbReference>
<evidence type="ECO:0000256" key="7">
    <source>
        <dbReference type="SAM" id="Phobius"/>
    </source>
</evidence>
<feature type="transmembrane region" description="Helical" evidence="7">
    <location>
        <begin position="366"/>
        <end position="390"/>
    </location>
</feature>
<feature type="transmembrane region" description="Helical" evidence="7">
    <location>
        <begin position="207"/>
        <end position="228"/>
    </location>
</feature>
<keyword evidence="5 7" id="KW-0472">Membrane</keyword>
<keyword evidence="2" id="KW-0813">Transport</keyword>
<dbReference type="EMBL" id="RKHG01000001">
    <property type="protein sequence ID" value="ROR55054.1"/>
    <property type="molecule type" value="Genomic_DNA"/>
</dbReference>
<accession>A0A3N1ZW20</accession>
<keyword evidence="4 7" id="KW-1133">Transmembrane helix</keyword>
<evidence type="ECO:0000256" key="6">
    <source>
        <dbReference type="SAM" id="MobiDB-lite"/>
    </source>
</evidence>
<dbReference type="GO" id="GO:0034755">
    <property type="term" value="P:iron ion transmembrane transport"/>
    <property type="evidence" value="ECO:0007669"/>
    <property type="project" value="TreeGrafter"/>
</dbReference>
<feature type="transmembrane region" description="Helical" evidence="7">
    <location>
        <begin position="249"/>
        <end position="270"/>
    </location>
</feature>
<feature type="transmembrane region" description="Helical" evidence="7">
    <location>
        <begin position="297"/>
        <end position="318"/>
    </location>
</feature>
<comment type="subcellular location">
    <subcellularLocation>
        <location evidence="1">Membrane</location>
        <topology evidence="1">Multi-pass membrane protein</topology>
    </subcellularLocation>
</comment>
<feature type="transmembrane region" description="Helical" evidence="7">
    <location>
        <begin position="130"/>
        <end position="156"/>
    </location>
</feature>
<dbReference type="GO" id="GO:0015086">
    <property type="term" value="F:cadmium ion transmembrane transporter activity"/>
    <property type="evidence" value="ECO:0007669"/>
    <property type="project" value="TreeGrafter"/>
</dbReference>
<evidence type="ECO:0000256" key="3">
    <source>
        <dbReference type="ARBA" id="ARBA00022692"/>
    </source>
</evidence>
<dbReference type="AlphaFoldDB" id="A0A3N1ZW20"/>
<sequence length="428" mass="44428">MSAVHRVTAHSAQLPASAPARSQERPHGLRLLAMAGPAFVVGCWGFGPGNLTTSIQAGSGFGYALVWVPVVSTLLMLTLADMSVRIGIQAPASLLSTVKDRLGTWVGYLAGGAIFVITLMFSVGNAVGSGLALSMLTGMPAIAGTVLCTILVAALLVLRNVYRVMEKVMVACMALMALVFVISTVAARPDMWKAAEGMVPTVPLGSTTVVIALIGTCLSANAAFFTAYGTRERRRTAEQYRDLTIADTVPGIVAPGIMTSLVVLVAAKIFGGPLGAENMVSSIGGLSKVFEPVAGPVGVWIFALGYFAAAFSAMTANATAGGTMLSDALGRGASSNTKTARVVSGFILTWGIAITAIFGGKSPVQLIVLAQSLTVLTAPILAALLVYLASRRDLMGSLRSKTWQTALGIAAVLIVTWFWIQLVIGFFQ</sequence>
<evidence type="ECO:0000313" key="8">
    <source>
        <dbReference type="EMBL" id="ROR55054.1"/>
    </source>
</evidence>
<dbReference type="InterPro" id="IPR001046">
    <property type="entry name" value="NRAMP_fam"/>
</dbReference>
<feature type="region of interest" description="Disordered" evidence="6">
    <location>
        <begin position="1"/>
        <end position="22"/>
    </location>
</feature>
<dbReference type="Proteomes" id="UP000275749">
    <property type="component" value="Unassembled WGS sequence"/>
</dbReference>
<protein>
    <submittedName>
        <fullName evidence="8">NRAMP (Natural resistance-associated macrophage protein)-like metal ion transporter</fullName>
    </submittedName>
</protein>
<dbReference type="GO" id="GO:0005886">
    <property type="term" value="C:plasma membrane"/>
    <property type="evidence" value="ECO:0007669"/>
    <property type="project" value="TreeGrafter"/>
</dbReference>
<dbReference type="GO" id="GO:0005384">
    <property type="term" value="F:manganese ion transmembrane transporter activity"/>
    <property type="evidence" value="ECO:0007669"/>
    <property type="project" value="TreeGrafter"/>
</dbReference>
<gene>
    <name evidence="8" type="ORF">EDD41_2305</name>
</gene>
<feature type="transmembrane region" description="Helical" evidence="7">
    <location>
        <begin position="402"/>
        <end position="427"/>
    </location>
</feature>
<feature type="transmembrane region" description="Helical" evidence="7">
    <location>
        <begin position="31"/>
        <end position="49"/>
    </location>
</feature>
<feature type="transmembrane region" description="Helical" evidence="7">
    <location>
        <begin position="168"/>
        <end position="187"/>
    </location>
</feature>
<organism evidence="8 9">
    <name type="scientific">Luteococcus japonicus</name>
    <dbReference type="NCBI Taxonomy" id="33984"/>
    <lineage>
        <taxon>Bacteria</taxon>
        <taxon>Bacillati</taxon>
        <taxon>Actinomycetota</taxon>
        <taxon>Actinomycetes</taxon>
        <taxon>Propionibacteriales</taxon>
        <taxon>Propionibacteriaceae</taxon>
        <taxon>Luteococcus</taxon>
    </lineage>
</organism>
<feature type="transmembrane region" description="Helical" evidence="7">
    <location>
        <begin position="105"/>
        <end position="124"/>
    </location>
</feature>
<evidence type="ECO:0000256" key="5">
    <source>
        <dbReference type="ARBA" id="ARBA00023136"/>
    </source>
</evidence>
<feature type="transmembrane region" description="Helical" evidence="7">
    <location>
        <begin position="61"/>
        <end position="84"/>
    </location>
</feature>
<feature type="transmembrane region" description="Helical" evidence="7">
    <location>
        <begin position="339"/>
        <end position="360"/>
    </location>
</feature>
<dbReference type="PANTHER" id="PTHR11706">
    <property type="entry name" value="SOLUTE CARRIER PROTEIN FAMILY 11 MEMBER"/>
    <property type="match status" value="1"/>
</dbReference>
<evidence type="ECO:0000313" key="9">
    <source>
        <dbReference type="Proteomes" id="UP000275749"/>
    </source>
</evidence>
<keyword evidence="3 7" id="KW-0812">Transmembrane</keyword>
<proteinExistence type="predicted"/>
<comment type="caution">
    <text evidence="8">The sequence shown here is derived from an EMBL/GenBank/DDBJ whole genome shotgun (WGS) entry which is preliminary data.</text>
</comment>
<reference evidence="8 9" key="1">
    <citation type="submission" date="2018-11" db="EMBL/GenBank/DDBJ databases">
        <title>Sequencing the genomes of 1000 actinobacteria strains.</title>
        <authorList>
            <person name="Klenk H.-P."/>
        </authorList>
    </citation>
    <scope>NUCLEOTIDE SEQUENCE [LARGE SCALE GENOMIC DNA]</scope>
    <source>
        <strain evidence="8 9">DSM 10546</strain>
    </source>
</reference>
<dbReference type="Pfam" id="PF01566">
    <property type="entry name" value="Nramp"/>
    <property type="match status" value="1"/>
</dbReference>